<dbReference type="AlphaFoldDB" id="A0A7M7GC91"/>
<dbReference type="InParanoid" id="A0A7M7GC91"/>
<dbReference type="InterPro" id="IPR009053">
    <property type="entry name" value="Prefoldin"/>
</dbReference>
<feature type="coiled-coil region" evidence="2">
    <location>
        <begin position="18"/>
        <end position="45"/>
    </location>
</feature>
<dbReference type="PANTHER" id="PTHR13345">
    <property type="entry name" value="MEDIATOR OF RNA POLYMERASE II TRANSCRIPTION SUBUNIT 10"/>
    <property type="match status" value="1"/>
</dbReference>
<dbReference type="GO" id="GO:0016592">
    <property type="term" value="C:mediator complex"/>
    <property type="evidence" value="ECO:0007669"/>
    <property type="project" value="TreeGrafter"/>
</dbReference>
<dbReference type="PRINTS" id="PR01502">
    <property type="entry name" value="UXTPROTEIN"/>
</dbReference>
<keyword evidence="4" id="KW-1185">Reference proteome</keyword>
<dbReference type="FunCoup" id="A0A7M7GC91">
    <property type="interactions" value="363"/>
</dbReference>
<dbReference type="RefSeq" id="XP_003425555.1">
    <property type="nucleotide sequence ID" value="XM_003425507.5"/>
</dbReference>
<name>A0A7M7GC91_NASVI</name>
<keyword evidence="2" id="KW-0175">Coiled coil</keyword>
<dbReference type="Gene3D" id="1.10.287.370">
    <property type="match status" value="1"/>
</dbReference>
<dbReference type="InterPro" id="IPR003994">
    <property type="entry name" value="UXT"/>
</dbReference>
<evidence type="ECO:0000313" key="4">
    <source>
        <dbReference type="Proteomes" id="UP000002358"/>
    </source>
</evidence>
<dbReference type="GeneID" id="100678522"/>
<dbReference type="Proteomes" id="UP000002358">
    <property type="component" value="Chromosome 1"/>
</dbReference>
<comment type="similarity">
    <text evidence="1">Belongs to the UXT family.</text>
</comment>
<dbReference type="CTD" id="8409"/>
<reference evidence="3" key="1">
    <citation type="submission" date="2021-01" db="UniProtKB">
        <authorList>
            <consortium name="EnsemblMetazoa"/>
        </authorList>
    </citation>
    <scope>IDENTIFICATION</scope>
</reference>
<dbReference type="InterPro" id="IPR004127">
    <property type="entry name" value="Prefoldin_subunit_alpha"/>
</dbReference>
<evidence type="ECO:0000256" key="2">
    <source>
        <dbReference type="SAM" id="Coils"/>
    </source>
</evidence>
<protein>
    <recommendedName>
        <fullName evidence="5">Protein UXT homolog</fullName>
    </recommendedName>
</protein>
<dbReference type="OrthoDB" id="433124at2759"/>
<dbReference type="NCBIfam" id="TIGR00293">
    <property type="entry name" value="prefoldin subunit alpha"/>
    <property type="match status" value="1"/>
</dbReference>
<dbReference type="PANTHER" id="PTHR13345:SF9">
    <property type="entry name" value="PROTEIN UXT"/>
    <property type="match status" value="1"/>
</dbReference>
<dbReference type="KEGG" id="nvi:100678522"/>
<dbReference type="GO" id="GO:0045944">
    <property type="term" value="P:positive regulation of transcription by RNA polymerase II"/>
    <property type="evidence" value="ECO:0007669"/>
    <property type="project" value="TreeGrafter"/>
</dbReference>
<dbReference type="CDD" id="cd23158">
    <property type="entry name" value="Prefoldin_UXT"/>
    <property type="match status" value="1"/>
</dbReference>
<dbReference type="GO" id="GO:0000122">
    <property type="term" value="P:negative regulation of transcription by RNA polymerase II"/>
    <property type="evidence" value="ECO:0007669"/>
    <property type="project" value="InterPro"/>
</dbReference>
<evidence type="ECO:0000256" key="1">
    <source>
        <dbReference type="ARBA" id="ARBA00007666"/>
    </source>
</evidence>
<dbReference type="EnsemblMetazoa" id="XM_003425507">
    <property type="protein sequence ID" value="XP_003425555"/>
    <property type="gene ID" value="LOC100678522"/>
</dbReference>
<organism evidence="3 4">
    <name type="scientific">Nasonia vitripennis</name>
    <name type="common">Parasitic wasp</name>
    <dbReference type="NCBI Taxonomy" id="7425"/>
    <lineage>
        <taxon>Eukaryota</taxon>
        <taxon>Metazoa</taxon>
        <taxon>Ecdysozoa</taxon>
        <taxon>Arthropoda</taxon>
        <taxon>Hexapoda</taxon>
        <taxon>Insecta</taxon>
        <taxon>Pterygota</taxon>
        <taxon>Neoptera</taxon>
        <taxon>Endopterygota</taxon>
        <taxon>Hymenoptera</taxon>
        <taxon>Apocrita</taxon>
        <taxon>Proctotrupomorpha</taxon>
        <taxon>Chalcidoidea</taxon>
        <taxon>Pteromalidae</taxon>
        <taxon>Pteromalinae</taxon>
        <taxon>Nasonia</taxon>
    </lineage>
</organism>
<sequence length="145" mass="16486">MMEPDIQRKVHQFETFINDVLRQDLAALEKKLDEKNSEIAEFLQLKSVITTLKNVGAEKDGYKTKVDLGSNFFIQANVEDASHILLDVGLGHFVEFTLDEALVVIDVRIKLFERQVANLRKEIANTNAHIKLILLGIRDLQGIDK</sequence>
<dbReference type="SUPFAM" id="SSF46579">
    <property type="entry name" value="Prefoldin"/>
    <property type="match status" value="1"/>
</dbReference>
<dbReference type="Pfam" id="PF02996">
    <property type="entry name" value="Prefoldin"/>
    <property type="match status" value="1"/>
</dbReference>
<proteinExistence type="inferred from homology"/>
<evidence type="ECO:0000313" key="3">
    <source>
        <dbReference type="EnsemblMetazoa" id="XP_003425555"/>
    </source>
</evidence>
<dbReference type="SMR" id="A0A7M7GC91"/>
<dbReference type="GO" id="GO:0003714">
    <property type="term" value="F:transcription corepressor activity"/>
    <property type="evidence" value="ECO:0007669"/>
    <property type="project" value="InterPro"/>
</dbReference>
<accession>A0A7M7GC91</accession>
<evidence type="ECO:0008006" key="5">
    <source>
        <dbReference type="Google" id="ProtNLM"/>
    </source>
</evidence>